<feature type="domain" description="Pyruvate/ketoisovalerate oxidoreductase catalytic" evidence="2">
    <location>
        <begin position="761"/>
        <end position="948"/>
    </location>
</feature>
<dbReference type="Pfam" id="PF20169">
    <property type="entry name" value="DUF6537"/>
    <property type="match status" value="1"/>
</dbReference>
<dbReference type="NCBIfam" id="NF009589">
    <property type="entry name" value="PRK13030.1"/>
    <property type="match status" value="1"/>
</dbReference>
<dbReference type="SUPFAM" id="SSF52518">
    <property type="entry name" value="Thiamin diphosphate-binding fold (THDP-binding)"/>
    <property type="match status" value="2"/>
</dbReference>
<dbReference type="InterPro" id="IPR002869">
    <property type="entry name" value="Pyrv_flavodox_OxRed_cen"/>
</dbReference>
<dbReference type="AlphaFoldDB" id="A0A366H8C5"/>
<dbReference type="InterPro" id="IPR019752">
    <property type="entry name" value="Pyrv/ketoisovalerate_OxRed_cat"/>
</dbReference>
<organism evidence="4 5">
    <name type="scientific">Eoetvoesiella caeni</name>
    <dbReference type="NCBI Taxonomy" id="645616"/>
    <lineage>
        <taxon>Bacteria</taxon>
        <taxon>Pseudomonadati</taxon>
        <taxon>Pseudomonadota</taxon>
        <taxon>Betaproteobacteria</taxon>
        <taxon>Burkholderiales</taxon>
        <taxon>Alcaligenaceae</taxon>
        <taxon>Eoetvoesiella</taxon>
    </lineage>
</organism>
<dbReference type="InterPro" id="IPR002880">
    <property type="entry name" value="Pyrv_Fd/Flavodoxin_OxRdtase_N"/>
</dbReference>
<name>A0A366H8C5_9BURK</name>
<dbReference type="SUPFAM" id="SSF53323">
    <property type="entry name" value="Pyruvate-ferredoxin oxidoreductase, PFOR, domain III"/>
    <property type="match status" value="1"/>
</dbReference>
<dbReference type="EMBL" id="QNRQ01000007">
    <property type="protein sequence ID" value="RBP38453.1"/>
    <property type="molecule type" value="Genomic_DNA"/>
</dbReference>
<keyword evidence="5" id="KW-1185">Reference proteome</keyword>
<keyword evidence="4" id="KW-0670">Pyruvate</keyword>
<dbReference type="PANTHER" id="PTHR48084">
    <property type="entry name" value="2-OXOGLUTARATE OXIDOREDUCTASE SUBUNIT KORB-RELATED"/>
    <property type="match status" value="1"/>
</dbReference>
<keyword evidence="1" id="KW-0560">Oxidoreductase</keyword>
<dbReference type="RefSeq" id="WP_113934002.1">
    <property type="nucleotide sequence ID" value="NZ_JACCEU010000008.1"/>
</dbReference>
<dbReference type="GO" id="GO:0016903">
    <property type="term" value="F:oxidoreductase activity, acting on the aldehyde or oxo group of donors"/>
    <property type="evidence" value="ECO:0007669"/>
    <property type="project" value="InterPro"/>
</dbReference>
<evidence type="ECO:0000256" key="1">
    <source>
        <dbReference type="ARBA" id="ARBA00023002"/>
    </source>
</evidence>
<dbReference type="OrthoDB" id="9803617at2"/>
<comment type="caution">
    <text evidence="4">The sequence shown here is derived from an EMBL/GenBank/DDBJ whole genome shotgun (WGS) entry which is preliminary data.</text>
</comment>
<proteinExistence type="predicted"/>
<evidence type="ECO:0000259" key="2">
    <source>
        <dbReference type="Pfam" id="PF01558"/>
    </source>
</evidence>
<dbReference type="InterPro" id="IPR029061">
    <property type="entry name" value="THDP-binding"/>
</dbReference>
<sequence length="1223" mass="133730">MKVVTGESAVLKHAQITNFTEGGEDVTVASIPIMPSTQIPSVLDRYETEKGRIFLSGIQALVRLPIEQLRRDKRAGLRTRAYITGYPGSPLGGYDIALGQATKTLNSHGAIHQPGQNEELAATTLMGTQMLDEHPHPDVDGVVAYWYGKGPGIDRSGDALKHGNFAGTSTHGAVVILSGEDHEANSSTVPYQQEFSFEHFGIPVLYPATVAEFLEFGLHAAEMSRYSGCWVALKLVGPLCDGGEVVTVFPDQFTCKKPELQLNGKPFKKVANFTFFPGINIETERQLYVERHAAVKEYARLNQLNKVMHSGAKDRIGIVCAGKTYTDTCQAFADMGLDAEALTAGGIRIAKIGLLCPLDSEFIRQFAQGLAKIIVIEEKRDFLERQVAHALSGTGIISIIGKNDGNGQPLFPLEGGLNSDAIAMLLGKVLAEDIALPNTASARFNQITRLLNHDHKLQPRRTLNYCSGCPHNVSTKLAPGQIAWGAPGCHIFAAVMDTPDKRIEAITQFGGEGLPWIGLAPFTTRKHIVQNIGDGSLMHSSYQNIRFAVTAGVNITFKILFNGVIANTGGQVSPGAPSIVTLLSHLALEGVAKIVLIAKDASRYNNIKLPKSVSLRAVDALEASLVELSEIAGVTILLYDGECANERRRRQKRGKAPLPVRFTVVNEDVCENCGDCGRVANCMSLQKVKTEFGEKTQIHQSSCNQDQACIKGECPSFVTVEVAPGTKIKKPPLQTLDESLIPQPSMPSVARPYHVYIPGLGGTGVLTANAIMAQAASFDGNEVKSYDQTGAAQKWGAVLSSLIISAPGHPSITNRVGYGKADLYLVLDMLAGVDQKNLRCCQPELTGAVINSNVLPSGDMIRDPHIKLPYGDMIEAIGTVSRGSKNVVLDARRIAEGLFGDYVMANMVTIGAAYQAGLLPISSESMEKAITLNGTQVEVNILAFRAGRLSQHNPDALEEMLARPFNTLSDRVADLNDRRLDDERIVRLMDSNDLSGISEEFKRSIQTRVADLVDYQSVSYARHYLRKIADVAKSERAVLGEGGRLEATEAVARYLYKLMAYKDEYEVARLLMQRTFSMRVGQMFTGPVRMVFNLQPPFLRWFGLHRKAELGPWIRPLLHGLSKLKFLRGTAIDPFGYLAVRREERELIRWYESVIDEALLKLNSSNFQTICALLSLPDEIRGYERIKTNNIREAKAKALHLKEQLNSGRFAPKGVSVVYLSPQ</sequence>
<dbReference type="InterPro" id="IPR046667">
    <property type="entry name" value="DUF6537"/>
</dbReference>
<reference evidence="4 5" key="1">
    <citation type="submission" date="2018-06" db="EMBL/GenBank/DDBJ databases">
        <title>Genomic Encyclopedia of Type Strains, Phase IV (KMG-IV): sequencing the most valuable type-strain genomes for metagenomic binning, comparative biology and taxonomic classification.</title>
        <authorList>
            <person name="Goeker M."/>
        </authorList>
    </citation>
    <scope>NUCLEOTIDE SEQUENCE [LARGE SCALE GENOMIC DNA]</scope>
    <source>
        <strain evidence="4 5">DSM 25520</strain>
    </source>
</reference>
<dbReference type="PANTHER" id="PTHR48084:SF3">
    <property type="entry name" value="SUBUNIT OF PYRUVATE:FLAVODOXIN OXIDOREDUCTASE"/>
    <property type="match status" value="1"/>
</dbReference>
<dbReference type="Pfam" id="PF01558">
    <property type="entry name" value="POR"/>
    <property type="match status" value="1"/>
</dbReference>
<accession>A0A366H8C5</accession>
<evidence type="ECO:0000313" key="5">
    <source>
        <dbReference type="Proteomes" id="UP000253628"/>
    </source>
</evidence>
<dbReference type="NCBIfam" id="NF009588">
    <property type="entry name" value="PRK13029.1"/>
    <property type="match status" value="1"/>
</dbReference>
<dbReference type="Gene3D" id="3.40.50.970">
    <property type="match status" value="1"/>
</dbReference>
<dbReference type="Gene3D" id="3.40.920.10">
    <property type="entry name" value="Pyruvate-ferredoxin oxidoreductase, PFOR, domain III"/>
    <property type="match status" value="1"/>
</dbReference>
<gene>
    <name evidence="4" type="ORF">DFR37_107218</name>
</gene>
<evidence type="ECO:0000259" key="3">
    <source>
        <dbReference type="Pfam" id="PF20169"/>
    </source>
</evidence>
<dbReference type="CDD" id="cd07034">
    <property type="entry name" value="TPP_PYR_PFOR_IOR-alpha_like"/>
    <property type="match status" value="1"/>
</dbReference>
<protein>
    <submittedName>
        <fullName evidence="4">Indolepyruvate ferredoxin oxidoreductase</fullName>
    </submittedName>
</protein>
<dbReference type="InterPro" id="IPR051457">
    <property type="entry name" value="2-oxoacid:Fd_oxidoreductase"/>
</dbReference>
<dbReference type="Proteomes" id="UP000253628">
    <property type="component" value="Unassembled WGS sequence"/>
</dbReference>
<feature type="domain" description="DUF6537" evidence="3">
    <location>
        <begin position="1003"/>
        <end position="1196"/>
    </location>
</feature>
<evidence type="ECO:0000313" key="4">
    <source>
        <dbReference type="EMBL" id="RBP38453.1"/>
    </source>
</evidence>